<dbReference type="OrthoDB" id="3206024at2"/>
<dbReference type="Proteomes" id="UP000193529">
    <property type="component" value="Unassembled WGS sequence"/>
</dbReference>
<dbReference type="RefSeq" id="WP_158090834.1">
    <property type="nucleotide sequence ID" value="NZ_LQPJ01000061.1"/>
</dbReference>
<name>A0A1X1ZVR1_9MYCO</name>
<accession>A0A1X1ZVR1</accession>
<feature type="domain" description="Luciferase-like" evidence="1">
    <location>
        <begin position="9"/>
        <end position="81"/>
    </location>
</feature>
<dbReference type="SUPFAM" id="SSF51679">
    <property type="entry name" value="Bacterial luciferase-like"/>
    <property type="match status" value="1"/>
</dbReference>
<gene>
    <name evidence="2" type="ORF">AWC19_27230</name>
</gene>
<keyword evidence="3" id="KW-1185">Reference proteome</keyword>
<evidence type="ECO:0000313" key="3">
    <source>
        <dbReference type="Proteomes" id="UP000193529"/>
    </source>
</evidence>
<dbReference type="GO" id="GO:0016705">
    <property type="term" value="F:oxidoreductase activity, acting on paired donors, with incorporation or reduction of molecular oxygen"/>
    <property type="evidence" value="ECO:0007669"/>
    <property type="project" value="InterPro"/>
</dbReference>
<evidence type="ECO:0000313" key="2">
    <source>
        <dbReference type="EMBL" id="ORW28267.1"/>
    </source>
</evidence>
<sequence length="148" mass="16690">MSFTESWQYPKPIQRPRPPIVVGSQLIPQTIDHIVEWADGWIPAAMMAKGKLADGIERLRERFEAAGRNPDRLDVTVFHTVEHLKDREWDYRNGAAPVTYDLLDRYEAMGVTRVGLPVPNEGAETVLPLLDSYVDAIGDRLAIDMFGS</sequence>
<protein>
    <recommendedName>
        <fullName evidence="1">Luciferase-like domain-containing protein</fullName>
    </recommendedName>
</protein>
<dbReference type="Gene3D" id="3.20.20.30">
    <property type="entry name" value="Luciferase-like domain"/>
    <property type="match status" value="1"/>
</dbReference>
<dbReference type="STRING" id="153971.AWC19_27230"/>
<organism evidence="2 3">
    <name type="scientific">Mycobacterium palustre</name>
    <dbReference type="NCBI Taxonomy" id="153971"/>
    <lineage>
        <taxon>Bacteria</taxon>
        <taxon>Bacillati</taxon>
        <taxon>Actinomycetota</taxon>
        <taxon>Actinomycetes</taxon>
        <taxon>Mycobacteriales</taxon>
        <taxon>Mycobacteriaceae</taxon>
        <taxon>Mycobacterium</taxon>
        <taxon>Mycobacterium simiae complex</taxon>
    </lineage>
</organism>
<dbReference type="InterPro" id="IPR036661">
    <property type="entry name" value="Luciferase-like_sf"/>
</dbReference>
<evidence type="ECO:0000259" key="1">
    <source>
        <dbReference type="Pfam" id="PF00296"/>
    </source>
</evidence>
<dbReference type="EMBL" id="LQPJ01000061">
    <property type="protein sequence ID" value="ORW28267.1"/>
    <property type="molecule type" value="Genomic_DNA"/>
</dbReference>
<dbReference type="AlphaFoldDB" id="A0A1X1ZVR1"/>
<dbReference type="InterPro" id="IPR011251">
    <property type="entry name" value="Luciferase-like_dom"/>
</dbReference>
<reference evidence="2 3" key="1">
    <citation type="submission" date="2016-01" db="EMBL/GenBank/DDBJ databases">
        <title>The new phylogeny of the genus Mycobacterium.</title>
        <authorList>
            <person name="Tarcisio F."/>
            <person name="Conor M."/>
            <person name="Antonella G."/>
            <person name="Elisabetta G."/>
            <person name="Giulia F.S."/>
            <person name="Sara T."/>
            <person name="Anna F."/>
            <person name="Clotilde B."/>
            <person name="Roberto B."/>
            <person name="Veronica D.S."/>
            <person name="Fabio R."/>
            <person name="Monica P."/>
            <person name="Olivier J."/>
            <person name="Enrico T."/>
            <person name="Nicola S."/>
        </authorList>
    </citation>
    <scope>NUCLEOTIDE SEQUENCE [LARGE SCALE GENOMIC DNA]</scope>
    <source>
        <strain evidence="2 3">DSM 44572</strain>
    </source>
</reference>
<proteinExistence type="predicted"/>
<comment type="caution">
    <text evidence="2">The sequence shown here is derived from an EMBL/GenBank/DDBJ whole genome shotgun (WGS) entry which is preliminary data.</text>
</comment>
<dbReference type="Pfam" id="PF00296">
    <property type="entry name" value="Bac_luciferase"/>
    <property type="match status" value="1"/>
</dbReference>